<feature type="transmembrane region" description="Helical" evidence="1">
    <location>
        <begin position="527"/>
        <end position="547"/>
    </location>
</feature>
<dbReference type="PATRIC" id="fig|1144748.3.peg.416"/>
<gene>
    <name evidence="2" type="ORF">KS2013_410</name>
</gene>
<accession>A0A1B3B8K2</accession>
<dbReference type="Gene3D" id="3.30.70.1430">
    <property type="entry name" value="Multidrug efflux transporter AcrB pore domain"/>
    <property type="match status" value="2"/>
</dbReference>
<dbReference type="KEGG" id="ksd:KS2013_410"/>
<dbReference type="Gene3D" id="1.20.1640.10">
    <property type="entry name" value="Multidrug efflux transporter AcrB transmembrane domain"/>
    <property type="match status" value="2"/>
</dbReference>
<dbReference type="EMBL" id="CP012418">
    <property type="protein sequence ID" value="AOE49134.1"/>
    <property type="molecule type" value="Genomic_DNA"/>
</dbReference>
<proteinExistence type="predicted"/>
<dbReference type="SUPFAM" id="SSF82693">
    <property type="entry name" value="Multidrug efflux transporter AcrB pore domain, PN1, PN2, PC1 and PC2 subdomains"/>
    <property type="match status" value="2"/>
</dbReference>
<evidence type="ECO:0000256" key="1">
    <source>
        <dbReference type="SAM" id="Phobius"/>
    </source>
</evidence>
<dbReference type="Gene3D" id="3.30.70.1440">
    <property type="entry name" value="Multidrug efflux transporter AcrB pore domain"/>
    <property type="match status" value="1"/>
</dbReference>
<feature type="transmembrane region" description="Helical" evidence="1">
    <location>
        <begin position="919"/>
        <end position="944"/>
    </location>
</feature>
<dbReference type="GO" id="GO:0005886">
    <property type="term" value="C:plasma membrane"/>
    <property type="evidence" value="ECO:0007669"/>
    <property type="project" value="TreeGrafter"/>
</dbReference>
<sequence>MISWFARNPVAANLLMIVILIAGAFTMWQRVTVERFPSIEYDYINVVVPFRGATPEEVEQTVSTRIEEAVYDLEGIKELSSTSSEGAGRVSIEVDEGYNVKDVLDQVKSRVDALNTLPLEAEKPIISQSIRRREAISVVISGELPEKELRRYAEIIEQEIASQPGLSQIETSGVRAYEIAIEFRQDQLNEYNLTLQDIANAVNNRSLDLSAGQVRSDRGEILLRLKGQSYTREDFTRIPVLTKEDGTILELGDLATIRDGFEEESINTRFDGEPSIELEIYRTGTQSTIDVSERVKAFVEAKQDSLPAGVNLSVWRDRSESLEARLNTLVTSALQGSLLVILLLALFLRPSIAMWVSLGIPIAFAGGMAFMPELGISVNLISLFAFILVLGIVVDDAIVTGENIYNHLNRGEAPLDAAIKGTKEVAVPVTFGVITTMVAFLPLAFMGGGWGAFYSQIPYIVIPVLLFSLVESKLILPAHIGHTKAKKDLKKPNKVLEYQQRFAKGFEKGILKFYKPILAFVLERWQLSLAIFVGILLLVLATVQSGITRFVFFPRIQSELARATLQMPEGTPFELTDSYIERMTDAAIKLQDKYRNEQGESVIEHIFSSSGTLWGSDSASSSKGRVMFEIMPPEQRESTISSTQLVREWRELIGPLPGVETLTFRAEIGRSGDPVDVQLRGSNIANLNAAANDVKEKLSKVSGVFDIADSFSKGKQEIQFKLKPQAETLGLSLSDLARQVRSAYFGVEVQRIQRGREDVRVMLRLAKEERGSLEGLNSLLINTPSGGKIPLSQVAELSFGKSPATIYRIDRQRTLNITADVDKENSDIEAIKRRIIADATDVVANYPGVSFSLEGEAREQEESNNSLMVSLTFVLFAIYILLAIPFKSYAQPFVVMVVIPFGAAMATIGHWIMGMPLSIMSMMGMLALTGVVVNDSLVLVDYINQQRRIHGETLKEAVLHAGVRRLRPVMLTSFTTFAGLMPLIFDKSTQAQFLIPMAVSLGFGILLSTVITLVLVPLMYYKAANLKHAVKRGLRL</sequence>
<keyword evidence="1" id="KW-0812">Transmembrane</keyword>
<dbReference type="AlphaFoldDB" id="A0A1B3B8K2"/>
<dbReference type="PANTHER" id="PTHR32063:SF33">
    <property type="entry name" value="RND SUPERFAMILY EFFLUX PUMP PERMEASE COMPONENT"/>
    <property type="match status" value="1"/>
</dbReference>
<feature type="transmembrane region" description="Helical" evidence="1">
    <location>
        <begin position="965"/>
        <end position="985"/>
    </location>
</feature>
<dbReference type="PRINTS" id="PR00702">
    <property type="entry name" value="ACRIFLAVINRP"/>
</dbReference>
<feature type="transmembrane region" description="Helical" evidence="1">
    <location>
        <begin position="867"/>
        <end position="886"/>
    </location>
</feature>
<feature type="transmembrane region" description="Helical" evidence="1">
    <location>
        <begin position="425"/>
        <end position="445"/>
    </location>
</feature>
<keyword evidence="1" id="KW-0472">Membrane</keyword>
<dbReference type="STRING" id="1144748.KS2013_410"/>
<protein>
    <submittedName>
        <fullName evidence="2">Acriflavine resistance protein B</fullName>
    </submittedName>
</protein>
<dbReference type="OrthoDB" id="5287122at2"/>
<evidence type="ECO:0000313" key="2">
    <source>
        <dbReference type="EMBL" id="AOE49134.1"/>
    </source>
</evidence>
<feature type="transmembrane region" description="Helical" evidence="1">
    <location>
        <begin position="997"/>
        <end position="1021"/>
    </location>
</feature>
<evidence type="ECO:0000313" key="3">
    <source>
        <dbReference type="Proteomes" id="UP000094147"/>
    </source>
</evidence>
<feature type="transmembrane region" description="Helical" evidence="1">
    <location>
        <begin position="376"/>
        <end position="394"/>
    </location>
</feature>
<dbReference type="SUPFAM" id="SSF82866">
    <property type="entry name" value="Multidrug efflux transporter AcrB transmembrane domain"/>
    <property type="match status" value="2"/>
</dbReference>
<dbReference type="Gene3D" id="3.30.70.1320">
    <property type="entry name" value="Multidrug efflux transporter AcrB pore domain like"/>
    <property type="match status" value="1"/>
</dbReference>
<dbReference type="SUPFAM" id="SSF82714">
    <property type="entry name" value="Multidrug efflux transporter AcrB TolC docking domain, DN and DC subdomains"/>
    <property type="match status" value="2"/>
</dbReference>
<name>A0A1B3B8K2_9GAMM</name>
<keyword evidence="3" id="KW-1185">Reference proteome</keyword>
<reference evidence="3" key="1">
    <citation type="submission" date="2015-08" db="EMBL/GenBank/DDBJ databases">
        <authorList>
            <person name="Kim K.M."/>
        </authorList>
    </citation>
    <scope>NUCLEOTIDE SEQUENCE [LARGE SCALE GENOMIC DNA]</scope>
    <source>
        <strain evidence="3">KCTC 23892</strain>
    </source>
</reference>
<feature type="transmembrane region" description="Helical" evidence="1">
    <location>
        <begin position="893"/>
        <end position="913"/>
    </location>
</feature>
<dbReference type="Gene3D" id="3.30.2090.10">
    <property type="entry name" value="Multidrug efflux transporter AcrB TolC docking domain, DN and DC subdomains"/>
    <property type="match status" value="2"/>
</dbReference>
<keyword evidence="1" id="KW-1133">Transmembrane helix</keyword>
<dbReference type="GO" id="GO:0042910">
    <property type="term" value="F:xenobiotic transmembrane transporter activity"/>
    <property type="evidence" value="ECO:0007669"/>
    <property type="project" value="TreeGrafter"/>
</dbReference>
<dbReference type="PANTHER" id="PTHR32063">
    <property type="match status" value="1"/>
</dbReference>
<dbReference type="InterPro" id="IPR027463">
    <property type="entry name" value="AcrB_DN_DC_subdom"/>
</dbReference>
<feature type="transmembrane region" description="Helical" evidence="1">
    <location>
        <begin position="457"/>
        <end position="476"/>
    </location>
</feature>
<organism evidence="2 3">
    <name type="scientific">Kangiella sediminilitoris</name>
    <dbReference type="NCBI Taxonomy" id="1144748"/>
    <lineage>
        <taxon>Bacteria</taxon>
        <taxon>Pseudomonadati</taxon>
        <taxon>Pseudomonadota</taxon>
        <taxon>Gammaproteobacteria</taxon>
        <taxon>Kangiellales</taxon>
        <taxon>Kangiellaceae</taxon>
        <taxon>Kangiella</taxon>
    </lineage>
</organism>
<dbReference type="Pfam" id="PF00873">
    <property type="entry name" value="ACR_tran"/>
    <property type="match status" value="1"/>
</dbReference>
<dbReference type="Proteomes" id="UP000094147">
    <property type="component" value="Chromosome"/>
</dbReference>
<feature type="transmembrane region" description="Helical" evidence="1">
    <location>
        <begin position="12"/>
        <end position="28"/>
    </location>
</feature>
<dbReference type="InterPro" id="IPR001036">
    <property type="entry name" value="Acrflvin-R"/>
</dbReference>
<dbReference type="RefSeq" id="WP_068988977.1">
    <property type="nucleotide sequence ID" value="NZ_CP012418.1"/>
</dbReference>